<protein>
    <submittedName>
        <fullName evidence="1">Uncharacterized protein</fullName>
    </submittedName>
</protein>
<comment type="caution">
    <text evidence="1">The sequence shown here is derived from an EMBL/GenBank/DDBJ whole genome shotgun (WGS) entry which is preliminary data.</text>
</comment>
<keyword evidence="2" id="KW-1185">Reference proteome</keyword>
<evidence type="ECO:0000313" key="1">
    <source>
        <dbReference type="EMBL" id="CAH1784671.1"/>
    </source>
</evidence>
<organism evidence="1 2">
    <name type="scientific">Owenia fusiformis</name>
    <name type="common">Polychaete worm</name>
    <dbReference type="NCBI Taxonomy" id="6347"/>
    <lineage>
        <taxon>Eukaryota</taxon>
        <taxon>Metazoa</taxon>
        <taxon>Spiralia</taxon>
        <taxon>Lophotrochozoa</taxon>
        <taxon>Annelida</taxon>
        <taxon>Polychaeta</taxon>
        <taxon>Sedentaria</taxon>
        <taxon>Canalipalpata</taxon>
        <taxon>Sabellida</taxon>
        <taxon>Oweniida</taxon>
        <taxon>Oweniidae</taxon>
        <taxon>Owenia</taxon>
    </lineage>
</organism>
<dbReference type="Proteomes" id="UP000749559">
    <property type="component" value="Unassembled WGS sequence"/>
</dbReference>
<dbReference type="EMBL" id="CAIIXF020000005">
    <property type="protein sequence ID" value="CAH1784671.1"/>
    <property type="molecule type" value="Genomic_DNA"/>
</dbReference>
<evidence type="ECO:0000313" key="2">
    <source>
        <dbReference type="Proteomes" id="UP000749559"/>
    </source>
</evidence>
<sequence>RSDNEATNKTYYKHRLKACPLCGAKTTGVPRHYRQVHKKVFRKSELTQEQIIKLYSRKSTDKKTDARPYKMCPVIWCDKMRQRIDQHLLRDHGLLHDSKDYQDYLSG</sequence>
<feature type="non-terminal residue" evidence="1">
    <location>
        <position position="1"/>
    </location>
</feature>
<reference evidence="1" key="1">
    <citation type="submission" date="2022-03" db="EMBL/GenBank/DDBJ databases">
        <authorList>
            <person name="Martin C."/>
        </authorList>
    </citation>
    <scope>NUCLEOTIDE SEQUENCE</scope>
</reference>
<name>A0A8S4NXH5_OWEFU</name>
<accession>A0A8S4NXH5</accession>
<gene>
    <name evidence="1" type="ORF">OFUS_LOCUS10826</name>
</gene>
<dbReference type="AlphaFoldDB" id="A0A8S4NXH5"/>
<proteinExistence type="predicted"/>
<feature type="non-terminal residue" evidence="1">
    <location>
        <position position="107"/>
    </location>
</feature>